<evidence type="ECO:0000256" key="8">
    <source>
        <dbReference type="ARBA" id="ARBA00022989"/>
    </source>
</evidence>
<evidence type="ECO:0000256" key="10">
    <source>
        <dbReference type="RuleBase" id="RU364125"/>
    </source>
</evidence>
<name>A0A5C6ABG4_9BACT</name>
<dbReference type="Pfam" id="PF03748">
    <property type="entry name" value="FliL"/>
    <property type="match status" value="1"/>
</dbReference>
<evidence type="ECO:0000256" key="3">
    <source>
        <dbReference type="ARBA" id="ARBA00008281"/>
    </source>
</evidence>
<evidence type="ECO:0000256" key="9">
    <source>
        <dbReference type="ARBA" id="ARBA00023136"/>
    </source>
</evidence>
<evidence type="ECO:0000256" key="7">
    <source>
        <dbReference type="ARBA" id="ARBA00022779"/>
    </source>
</evidence>
<comment type="caution">
    <text evidence="11">The sequence shown here is derived from an EMBL/GenBank/DDBJ whole genome shotgun (WGS) entry which is preliminary data.</text>
</comment>
<evidence type="ECO:0000256" key="4">
    <source>
        <dbReference type="ARBA" id="ARBA00022475"/>
    </source>
</evidence>
<sequence length="148" mass="17147">MLHLFTPIRTSLLALALCVSQVGCYSDESLLKRIRNHAIRTRVDEVELGQFRVTLPRNDRTGEMTEIDIRIFGESFRYRVNEIEEELEAKAPLIEDLAMRTLRETTRQELAEPDLESLRGRLLNSMNQLLTDAPLASVGFYDVRFIRH</sequence>
<evidence type="ECO:0000313" key="11">
    <source>
        <dbReference type="EMBL" id="TWT96707.1"/>
    </source>
</evidence>
<dbReference type="GO" id="GO:0005886">
    <property type="term" value="C:plasma membrane"/>
    <property type="evidence" value="ECO:0007669"/>
    <property type="project" value="UniProtKB-SubCell"/>
</dbReference>
<keyword evidence="4 10" id="KW-1003">Cell membrane</keyword>
<evidence type="ECO:0000256" key="6">
    <source>
        <dbReference type="ARBA" id="ARBA00022692"/>
    </source>
</evidence>
<evidence type="ECO:0000256" key="5">
    <source>
        <dbReference type="ARBA" id="ARBA00022500"/>
    </source>
</evidence>
<keyword evidence="12" id="KW-1185">Reference proteome</keyword>
<comment type="similarity">
    <text evidence="3 10">Belongs to the FliL family.</text>
</comment>
<keyword evidence="6" id="KW-0812">Transmembrane</keyword>
<dbReference type="EMBL" id="SJPR01000003">
    <property type="protein sequence ID" value="TWT96707.1"/>
    <property type="molecule type" value="Genomic_DNA"/>
</dbReference>
<reference evidence="11 12" key="1">
    <citation type="submission" date="2019-02" db="EMBL/GenBank/DDBJ databases">
        <title>Deep-cultivation of Planctomycetes and their phenomic and genomic characterization uncovers novel biology.</title>
        <authorList>
            <person name="Wiegand S."/>
            <person name="Jogler M."/>
            <person name="Boedeker C."/>
            <person name="Pinto D."/>
            <person name="Vollmers J."/>
            <person name="Rivas-Marin E."/>
            <person name="Kohn T."/>
            <person name="Peeters S.H."/>
            <person name="Heuer A."/>
            <person name="Rast P."/>
            <person name="Oberbeckmann S."/>
            <person name="Bunk B."/>
            <person name="Jeske O."/>
            <person name="Meyerdierks A."/>
            <person name="Storesund J.E."/>
            <person name="Kallscheuer N."/>
            <person name="Luecker S."/>
            <person name="Lage O.M."/>
            <person name="Pohl T."/>
            <person name="Merkel B.J."/>
            <person name="Hornburger P."/>
            <person name="Mueller R.-W."/>
            <person name="Bruemmer F."/>
            <person name="Labrenz M."/>
            <person name="Spormann A.M."/>
            <person name="Op Den Camp H."/>
            <person name="Overmann J."/>
            <person name="Amann R."/>
            <person name="Jetten M.S.M."/>
            <person name="Mascher T."/>
            <person name="Medema M.H."/>
            <person name="Devos D.P."/>
            <person name="Kaster A.-K."/>
            <person name="Ovreas L."/>
            <person name="Rohde M."/>
            <person name="Galperin M.Y."/>
            <person name="Jogler C."/>
        </authorList>
    </citation>
    <scope>NUCLEOTIDE SEQUENCE [LARGE SCALE GENOMIC DNA]</scope>
    <source>
        <strain evidence="11 12">Pla108</strain>
    </source>
</reference>
<evidence type="ECO:0000256" key="2">
    <source>
        <dbReference type="ARBA" id="ARBA00004162"/>
    </source>
</evidence>
<comment type="subcellular location">
    <subcellularLocation>
        <location evidence="2">Cell membrane</location>
        <topology evidence="2">Single-pass membrane protein</topology>
    </subcellularLocation>
</comment>
<dbReference type="AlphaFoldDB" id="A0A5C6ABG4"/>
<organism evidence="11 12">
    <name type="scientific">Botrimarina colliarenosi</name>
    <dbReference type="NCBI Taxonomy" id="2528001"/>
    <lineage>
        <taxon>Bacteria</taxon>
        <taxon>Pseudomonadati</taxon>
        <taxon>Planctomycetota</taxon>
        <taxon>Planctomycetia</taxon>
        <taxon>Pirellulales</taxon>
        <taxon>Lacipirellulaceae</taxon>
        <taxon>Botrimarina</taxon>
    </lineage>
</organism>
<gene>
    <name evidence="11" type="ORF">Pla108_24810</name>
</gene>
<keyword evidence="5 10" id="KW-0145">Chemotaxis</keyword>
<dbReference type="GO" id="GO:0009425">
    <property type="term" value="C:bacterial-type flagellum basal body"/>
    <property type="evidence" value="ECO:0007669"/>
    <property type="project" value="InterPro"/>
</dbReference>
<dbReference type="OrthoDB" id="279167at2"/>
<dbReference type="RefSeq" id="WP_146445221.1">
    <property type="nucleotide sequence ID" value="NZ_SJPR01000003.1"/>
</dbReference>
<proteinExistence type="inferred from homology"/>
<keyword evidence="7 10" id="KW-0283">Flagellar rotation</keyword>
<comment type="function">
    <text evidence="1 10">Controls the rotational direction of flagella during chemotaxis.</text>
</comment>
<protein>
    <recommendedName>
        <fullName evidence="10">Flagellar protein FliL</fullName>
    </recommendedName>
</protein>
<keyword evidence="8" id="KW-1133">Transmembrane helix</keyword>
<dbReference type="InterPro" id="IPR005503">
    <property type="entry name" value="FliL"/>
</dbReference>
<dbReference type="GO" id="GO:0071973">
    <property type="term" value="P:bacterial-type flagellum-dependent cell motility"/>
    <property type="evidence" value="ECO:0007669"/>
    <property type="project" value="InterPro"/>
</dbReference>
<accession>A0A5C6ABG4</accession>
<keyword evidence="9 10" id="KW-0472">Membrane</keyword>
<evidence type="ECO:0000313" key="12">
    <source>
        <dbReference type="Proteomes" id="UP000317421"/>
    </source>
</evidence>
<dbReference type="Proteomes" id="UP000317421">
    <property type="component" value="Unassembled WGS sequence"/>
</dbReference>
<evidence type="ECO:0000256" key="1">
    <source>
        <dbReference type="ARBA" id="ARBA00002254"/>
    </source>
</evidence>
<dbReference type="GO" id="GO:0006935">
    <property type="term" value="P:chemotaxis"/>
    <property type="evidence" value="ECO:0007669"/>
    <property type="project" value="UniProtKB-KW"/>
</dbReference>